<evidence type="ECO:0000256" key="9">
    <source>
        <dbReference type="RuleBase" id="RU004474"/>
    </source>
</evidence>
<dbReference type="PRINTS" id="PR00070">
    <property type="entry name" value="DHFR"/>
</dbReference>
<dbReference type="RefSeq" id="WP_109836936.1">
    <property type="nucleotide sequence ID" value="NZ_QGKM01000013.1"/>
</dbReference>
<evidence type="ECO:0000259" key="10">
    <source>
        <dbReference type="PROSITE" id="PS51330"/>
    </source>
</evidence>
<dbReference type="GO" id="GO:0046452">
    <property type="term" value="P:dihydrofolate metabolic process"/>
    <property type="evidence" value="ECO:0007669"/>
    <property type="project" value="TreeGrafter"/>
</dbReference>
<feature type="domain" description="DHFR" evidence="10">
    <location>
        <begin position="2"/>
        <end position="161"/>
    </location>
</feature>
<dbReference type="GO" id="GO:0070401">
    <property type="term" value="F:NADP+ binding"/>
    <property type="evidence" value="ECO:0007669"/>
    <property type="project" value="UniProtKB-ARBA"/>
</dbReference>
<evidence type="ECO:0000256" key="3">
    <source>
        <dbReference type="ARBA" id="ARBA00012856"/>
    </source>
</evidence>
<sequence length="164" mass="18370">MIISMIAAMAEDRVIGLDGAMPWHLPADLAHFKRSTLGCPVIMGRRTYDSIGRLLPGRSNIVLSRDASLRIEGADVFQSLDDALQSIDASVNEIFIIGGQQLYEQALVIADRLYLTHISLSVEGDTRFPDYTIYNWKQVSSSSHQADAKNQWPYSFEILERLPD</sequence>
<dbReference type="Proteomes" id="UP000245539">
    <property type="component" value="Unassembled WGS sequence"/>
</dbReference>
<dbReference type="Pfam" id="PF00186">
    <property type="entry name" value="DHFR_1"/>
    <property type="match status" value="1"/>
</dbReference>
<proteinExistence type="inferred from homology"/>
<evidence type="ECO:0000256" key="8">
    <source>
        <dbReference type="PIRNR" id="PIRNR000194"/>
    </source>
</evidence>
<evidence type="ECO:0000256" key="5">
    <source>
        <dbReference type="ARBA" id="ARBA00022857"/>
    </source>
</evidence>
<dbReference type="PIRSF" id="PIRSF000194">
    <property type="entry name" value="DHFR"/>
    <property type="match status" value="1"/>
</dbReference>
<gene>
    <name evidence="11" type="ORF">DKW60_07025</name>
</gene>
<dbReference type="CDD" id="cd00209">
    <property type="entry name" value="DHFR"/>
    <property type="match status" value="1"/>
</dbReference>
<dbReference type="GO" id="GO:0046654">
    <property type="term" value="P:tetrahydrofolate biosynthetic process"/>
    <property type="evidence" value="ECO:0007669"/>
    <property type="project" value="UniProtKB-UniPathway"/>
</dbReference>
<keyword evidence="6 8" id="KW-0560">Oxidoreductase</keyword>
<protein>
    <recommendedName>
        <fullName evidence="3 8">Dihydrofolate reductase</fullName>
        <ecNumber evidence="3 8">1.5.1.3</ecNumber>
    </recommendedName>
</protein>
<dbReference type="GO" id="GO:0006730">
    <property type="term" value="P:one-carbon metabolic process"/>
    <property type="evidence" value="ECO:0007669"/>
    <property type="project" value="UniProtKB-KW"/>
</dbReference>
<reference evidence="11 12" key="1">
    <citation type="submission" date="2018-05" db="EMBL/GenBank/DDBJ databases">
        <title>Leucothrix arctica sp. nov., isolated from Arctic seawater.</title>
        <authorList>
            <person name="Choi A."/>
            <person name="Baek K."/>
        </authorList>
    </citation>
    <scope>NUCLEOTIDE SEQUENCE [LARGE SCALE GENOMIC DNA]</scope>
    <source>
        <strain evidence="11 12">JCM 18388</strain>
    </source>
</reference>
<comment type="caution">
    <text evidence="11">The sequence shown here is derived from an EMBL/GenBank/DDBJ whole genome shotgun (WGS) entry which is preliminary data.</text>
</comment>
<dbReference type="EMBL" id="QGKM01000013">
    <property type="protein sequence ID" value="PWQ99175.1"/>
    <property type="molecule type" value="Genomic_DNA"/>
</dbReference>
<evidence type="ECO:0000313" key="11">
    <source>
        <dbReference type="EMBL" id="PWQ99175.1"/>
    </source>
</evidence>
<dbReference type="PROSITE" id="PS00075">
    <property type="entry name" value="DHFR_1"/>
    <property type="match status" value="1"/>
</dbReference>
<comment type="catalytic activity">
    <reaction evidence="8">
        <text>(6S)-5,6,7,8-tetrahydrofolate + NADP(+) = 7,8-dihydrofolate + NADPH + H(+)</text>
        <dbReference type="Rhea" id="RHEA:15009"/>
        <dbReference type="ChEBI" id="CHEBI:15378"/>
        <dbReference type="ChEBI" id="CHEBI:57451"/>
        <dbReference type="ChEBI" id="CHEBI:57453"/>
        <dbReference type="ChEBI" id="CHEBI:57783"/>
        <dbReference type="ChEBI" id="CHEBI:58349"/>
        <dbReference type="EC" id="1.5.1.3"/>
    </reaction>
</comment>
<dbReference type="GO" id="GO:0046655">
    <property type="term" value="P:folic acid metabolic process"/>
    <property type="evidence" value="ECO:0007669"/>
    <property type="project" value="TreeGrafter"/>
</dbReference>
<dbReference type="FunFam" id="3.40.430.10:FF:000001">
    <property type="entry name" value="Dihydrofolate reductase"/>
    <property type="match status" value="1"/>
</dbReference>
<accession>A0A317CKQ4</accession>
<dbReference type="InterPro" id="IPR001796">
    <property type="entry name" value="DHFR_dom"/>
</dbReference>
<dbReference type="PANTHER" id="PTHR48069:SF3">
    <property type="entry name" value="DIHYDROFOLATE REDUCTASE"/>
    <property type="match status" value="1"/>
</dbReference>
<evidence type="ECO:0000256" key="6">
    <source>
        <dbReference type="ARBA" id="ARBA00023002"/>
    </source>
</evidence>
<dbReference type="InterPro" id="IPR012259">
    <property type="entry name" value="DHFR"/>
</dbReference>
<name>A0A317CKQ4_9GAMM</name>
<dbReference type="Gene3D" id="3.40.430.10">
    <property type="entry name" value="Dihydrofolate Reductase, subunit A"/>
    <property type="match status" value="1"/>
</dbReference>
<dbReference type="InterPro" id="IPR017925">
    <property type="entry name" value="DHFR_CS"/>
</dbReference>
<comment type="function">
    <text evidence="7 8">Key enzyme in folate metabolism. Catalyzes an essential reaction for de novo glycine and purine synthesis, and for DNA precursor synthesis.</text>
</comment>
<dbReference type="PROSITE" id="PS51330">
    <property type="entry name" value="DHFR_2"/>
    <property type="match status" value="1"/>
</dbReference>
<dbReference type="PANTHER" id="PTHR48069">
    <property type="entry name" value="DIHYDROFOLATE REDUCTASE"/>
    <property type="match status" value="1"/>
</dbReference>
<dbReference type="GO" id="GO:0004146">
    <property type="term" value="F:dihydrofolate reductase activity"/>
    <property type="evidence" value="ECO:0007669"/>
    <property type="project" value="UniProtKB-EC"/>
</dbReference>
<evidence type="ECO:0000256" key="7">
    <source>
        <dbReference type="ARBA" id="ARBA00025067"/>
    </source>
</evidence>
<dbReference type="GO" id="GO:0005829">
    <property type="term" value="C:cytosol"/>
    <property type="evidence" value="ECO:0007669"/>
    <property type="project" value="TreeGrafter"/>
</dbReference>
<dbReference type="NCBIfam" id="NF008037">
    <property type="entry name" value="PRK10769.1"/>
    <property type="match status" value="1"/>
</dbReference>
<dbReference type="UniPathway" id="UPA00077">
    <property type="reaction ID" value="UER00158"/>
</dbReference>
<organism evidence="11 12">
    <name type="scientific">Leucothrix pacifica</name>
    <dbReference type="NCBI Taxonomy" id="1247513"/>
    <lineage>
        <taxon>Bacteria</taxon>
        <taxon>Pseudomonadati</taxon>
        <taxon>Pseudomonadota</taxon>
        <taxon>Gammaproteobacteria</taxon>
        <taxon>Thiotrichales</taxon>
        <taxon>Thiotrichaceae</taxon>
        <taxon>Leucothrix</taxon>
    </lineage>
</organism>
<dbReference type="SUPFAM" id="SSF53597">
    <property type="entry name" value="Dihydrofolate reductase-like"/>
    <property type="match status" value="1"/>
</dbReference>
<dbReference type="AlphaFoldDB" id="A0A317CKQ4"/>
<dbReference type="OrthoDB" id="9804315at2"/>
<comment type="similarity">
    <text evidence="2 8 9">Belongs to the dihydrofolate reductase family.</text>
</comment>
<dbReference type="InterPro" id="IPR024072">
    <property type="entry name" value="DHFR-like_dom_sf"/>
</dbReference>
<evidence type="ECO:0000256" key="4">
    <source>
        <dbReference type="ARBA" id="ARBA00022563"/>
    </source>
</evidence>
<dbReference type="EC" id="1.5.1.3" evidence="3 8"/>
<evidence type="ECO:0000256" key="1">
    <source>
        <dbReference type="ARBA" id="ARBA00004903"/>
    </source>
</evidence>
<keyword evidence="5 8" id="KW-0521">NADP</keyword>
<keyword evidence="12" id="KW-1185">Reference proteome</keyword>
<keyword evidence="4 8" id="KW-0554">One-carbon metabolism</keyword>
<evidence type="ECO:0000313" key="12">
    <source>
        <dbReference type="Proteomes" id="UP000245539"/>
    </source>
</evidence>
<evidence type="ECO:0000256" key="2">
    <source>
        <dbReference type="ARBA" id="ARBA00009539"/>
    </source>
</evidence>
<comment type="pathway">
    <text evidence="1 8">Cofactor biosynthesis; tetrahydrofolate biosynthesis; 5,6,7,8-tetrahydrofolate from 7,8-dihydrofolate: step 1/1.</text>
</comment>